<organism evidence="3 4">
    <name type="scientific">Pedobacter frigidisoli</name>
    <dbReference type="NCBI Taxonomy" id="2530455"/>
    <lineage>
        <taxon>Bacteria</taxon>
        <taxon>Pseudomonadati</taxon>
        <taxon>Bacteroidota</taxon>
        <taxon>Sphingobacteriia</taxon>
        <taxon>Sphingobacteriales</taxon>
        <taxon>Sphingobacteriaceae</taxon>
        <taxon>Pedobacter</taxon>
    </lineage>
</organism>
<reference evidence="3 4" key="1">
    <citation type="submission" date="2019-02" db="EMBL/GenBank/DDBJ databases">
        <title>Pedobacter sp. RP-3-11 sp. nov., isolated from Arctic soil.</title>
        <authorList>
            <person name="Dahal R.H."/>
        </authorList>
    </citation>
    <scope>NUCLEOTIDE SEQUENCE [LARGE SCALE GENOMIC DNA]</scope>
    <source>
        <strain evidence="3 4">RP-3-11</strain>
    </source>
</reference>
<keyword evidence="4" id="KW-1185">Reference proteome</keyword>
<protein>
    <submittedName>
        <fullName evidence="3">DUF4145 domain-containing protein</fullName>
    </submittedName>
</protein>
<evidence type="ECO:0000313" key="3">
    <source>
        <dbReference type="EMBL" id="TCD10577.1"/>
    </source>
</evidence>
<dbReference type="OrthoDB" id="9802848at2"/>
<gene>
    <name evidence="3" type="ORF">EZ449_09540</name>
</gene>
<dbReference type="InterPro" id="IPR029464">
    <property type="entry name" value="HSDR_N"/>
</dbReference>
<evidence type="ECO:0000259" key="1">
    <source>
        <dbReference type="Pfam" id="PF13588"/>
    </source>
</evidence>
<dbReference type="EMBL" id="SJSN01000006">
    <property type="protein sequence ID" value="TCD10577.1"/>
    <property type="molecule type" value="Genomic_DNA"/>
</dbReference>
<dbReference type="Proteomes" id="UP000291485">
    <property type="component" value="Unassembled WGS sequence"/>
</dbReference>
<dbReference type="Pfam" id="PF13643">
    <property type="entry name" value="DUF4145"/>
    <property type="match status" value="1"/>
</dbReference>
<feature type="domain" description="DUF4145" evidence="2">
    <location>
        <begin position="22"/>
        <end position="112"/>
    </location>
</feature>
<accession>A0A4R0P4H1</accession>
<sequence>MPSGNFHFLADNFESFFEQAHKAENFLQEDAEACAIFCRKALEEMVIWMFDTDRNLDVIYDDDENTLNALMHKPGFVRLVGNTLFTDINAIRRTGNNAVHFSKKKISFKDAYTCIINLHAFSQWLVSYYGDKLQSEPFDIKKIGVKANEEITQLAEIKLKEVVTETPTGIEYHSPSEALTRELYIDLLLMEAGWDVNSIDTKSEYLLKHSASGTDRADYVLFGADGKALAVVEAKKTKVDGRDKGLKQASRYADALEKEFGSRPILFASNGFEHYIWDDLNYPPREVQGFYSEEDLETLINRRIIATPIADQAVDKTIAGRYYQIESI</sequence>
<evidence type="ECO:0000259" key="2">
    <source>
        <dbReference type="Pfam" id="PF13643"/>
    </source>
</evidence>
<dbReference type="InterPro" id="IPR025285">
    <property type="entry name" value="DUF4145"/>
</dbReference>
<dbReference type="Pfam" id="PF13588">
    <property type="entry name" value="HSDR_N_2"/>
    <property type="match status" value="1"/>
</dbReference>
<dbReference type="AlphaFoldDB" id="A0A4R0P4H1"/>
<comment type="caution">
    <text evidence="3">The sequence shown here is derived from an EMBL/GenBank/DDBJ whole genome shotgun (WGS) entry which is preliminary data.</text>
</comment>
<dbReference type="RefSeq" id="WP_131558069.1">
    <property type="nucleotide sequence ID" value="NZ_SJSN01000006.1"/>
</dbReference>
<evidence type="ECO:0000313" key="4">
    <source>
        <dbReference type="Proteomes" id="UP000291485"/>
    </source>
</evidence>
<feature type="domain" description="Type I restriction enzyme R protein N-terminal" evidence="1">
    <location>
        <begin position="177"/>
        <end position="278"/>
    </location>
</feature>
<name>A0A4R0P4H1_9SPHI</name>
<dbReference type="Gene3D" id="3.90.1570.30">
    <property type="match status" value="1"/>
</dbReference>
<proteinExistence type="predicted"/>